<keyword evidence="5 8" id="KW-1133">Transmembrane helix</keyword>
<dbReference type="GO" id="GO:0015031">
    <property type="term" value="P:protein transport"/>
    <property type="evidence" value="ECO:0007669"/>
    <property type="project" value="UniProtKB-KW"/>
</dbReference>
<reference evidence="9" key="1">
    <citation type="journal article" date="2020" name="mSystems">
        <title>Genome- and Community-Level Interaction Insights into Carbon Utilization and Element Cycling Functions of Hydrothermarchaeota in Hydrothermal Sediment.</title>
        <authorList>
            <person name="Zhou Z."/>
            <person name="Liu Y."/>
            <person name="Xu W."/>
            <person name="Pan J."/>
            <person name="Luo Z.H."/>
            <person name="Li M."/>
        </authorList>
    </citation>
    <scope>NUCLEOTIDE SEQUENCE [LARGE SCALE GENOMIC DNA]</scope>
    <source>
        <strain evidence="9">SpSt-783</strain>
    </source>
</reference>
<evidence type="ECO:0000256" key="3">
    <source>
        <dbReference type="ARBA" id="ARBA00022475"/>
    </source>
</evidence>
<evidence type="ECO:0000256" key="6">
    <source>
        <dbReference type="ARBA" id="ARBA00023136"/>
    </source>
</evidence>
<dbReference type="EMBL" id="DTHJ01000057">
    <property type="protein sequence ID" value="HHS62512.1"/>
    <property type="molecule type" value="Genomic_DNA"/>
</dbReference>
<keyword evidence="7" id="KW-0813">Transport</keyword>
<organism evidence="9">
    <name type="scientific">candidate division WOR-3 bacterium</name>
    <dbReference type="NCBI Taxonomy" id="2052148"/>
    <lineage>
        <taxon>Bacteria</taxon>
        <taxon>Bacteria division WOR-3</taxon>
    </lineage>
</organism>
<dbReference type="Gene3D" id="3.30.420.270">
    <property type="match status" value="1"/>
</dbReference>
<evidence type="ECO:0000256" key="4">
    <source>
        <dbReference type="ARBA" id="ARBA00022692"/>
    </source>
</evidence>
<evidence type="ECO:0000313" key="9">
    <source>
        <dbReference type="EMBL" id="HHS62512.1"/>
    </source>
</evidence>
<protein>
    <recommendedName>
        <fullName evidence="10">Biopolymer transporter ExbD</fullName>
    </recommendedName>
</protein>
<keyword evidence="7" id="KW-0653">Protein transport</keyword>
<proteinExistence type="inferred from homology"/>
<dbReference type="AlphaFoldDB" id="A0A7C6AFN0"/>
<evidence type="ECO:0000256" key="7">
    <source>
        <dbReference type="RuleBase" id="RU003879"/>
    </source>
</evidence>
<dbReference type="InterPro" id="IPR003400">
    <property type="entry name" value="ExbD"/>
</dbReference>
<gene>
    <name evidence="9" type="ORF">ENV70_02700</name>
</gene>
<evidence type="ECO:0000256" key="2">
    <source>
        <dbReference type="ARBA" id="ARBA00005811"/>
    </source>
</evidence>
<name>A0A7C6AFN0_UNCW3</name>
<keyword evidence="4 7" id="KW-0812">Transmembrane</keyword>
<comment type="similarity">
    <text evidence="2 7">Belongs to the ExbD/TolR family.</text>
</comment>
<evidence type="ECO:0000256" key="5">
    <source>
        <dbReference type="ARBA" id="ARBA00022989"/>
    </source>
</evidence>
<dbReference type="GO" id="GO:0022857">
    <property type="term" value="F:transmembrane transporter activity"/>
    <property type="evidence" value="ECO:0007669"/>
    <property type="project" value="InterPro"/>
</dbReference>
<feature type="transmembrane region" description="Helical" evidence="8">
    <location>
        <begin position="28"/>
        <end position="52"/>
    </location>
</feature>
<dbReference type="Pfam" id="PF02472">
    <property type="entry name" value="ExbD"/>
    <property type="match status" value="1"/>
</dbReference>
<accession>A0A7C6AFN0</accession>
<comment type="subcellular location">
    <subcellularLocation>
        <location evidence="1">Cell membrane</location>
        <topology evidence="1">Single-pass membrane protein</topology>
    </subcellularLocation>
    <subcellularLocation>
        <location evidence="7">Cell membrane</location>
        <topology evidence="7">Single-pass type II membrane protein</topology>
    </subcellularLocation>
</comment>
<keyword evidence="3" id="KW-1003">Cell membrane</keyword>
<evidence type="ECO:0000256" key="8">
    <source>
        <dbReference type="SAM" id="Phobius"/>
    </source>
</evidence>
<evidence type="ECO:0000256" key="1">
    <source>
        <dbReference type="ARBA" id="ARBA00004162"/>
    </source>
</evidence>
<evidence type="ECO:0008006" key="10">
    <source>
        <dbReference type="Google" id="ProtNLM"/>
    </source>
</evidence>
<dbReference type="GO" id="GO:0005886">
    <property type="term" value="C:plasma membrane"/>
    <property type="evidence" value="ECO:0007669"/>
    <property type="project" value="UniProtKB-SubCell"/>
</dbReference>
<keyword evidence="6 8" id="KW-0472">Membrane</keyword>
<comment type="caution">
    <text evidence="9">The sequence shown here is derived from an EMBL/GenBank/DDBJ whole genome shotgun (WGS) entry which is preliminary data.</text>
</comment>
<dbReference type="PANTHER" id="PTHR30558">
    <property type="entry name" value="EXBD MEMBRANE COMPONENT OF PMF-DRIVEN MACROMOLECULE IMPORT SYSTEM"/>
    <property type="match status" value="1"/>
</dbReference>
<sequence>MNDDYSDERGNDMRKKKRLQFGAEPQGLILNSLVDIALSLVIGFIVAIPLFFESGIFVNAPGVAAGSATEVSDIKVNIHLLNDGGILLNEEPVTYERLEELLPQLLARSLEKKVIVSTDSEVTYERVIQILDLAKQKGAGELALLRSRR</sequence>
<dbReference type="PANTHER" id="PTHR30558:SF7">
    <property type="entry name" value="TOL-PAL SYSTEM PROTEIN TOLR"/>
    <property type="match status" value="1"/>
</dbReference>